<feature type="transmembrane region" description="Helical" evidence="12">
    <location>
        <begin position="346"/>
        <end position="367"/>
    </location>
</feature>
<keyword evidence="12" id="KW-1133">Transmembrane helix</keyword>
<feature type="transmembrane region" description="Helical" evidence="12">
    <location>
        <begin position="131"/>
        <end position="149"/>
    </location>
</feature>
<keyword evidence="11" id="KW-0560">Oxidoreductase</keyword>
<feature type="transmembrane region" description="Helical" evidence="12">
    <location>
        <begin position="401"/>
        <end position="418"/>
    </location>
</feature>
<evidence type="ECO:0000256" key="10">
    <source>
        <dbReference type="ARBA" id="ARBA00022912"/>
    </source>
</evidence>
<keyword evidence="6" id="KW-0547">Nucleotide-binding</keyword>
<dbReference type="Pfam" id="PF20423">
    <property type="entry name" value="AceK_regulatory"/>
    <property type="match status" value="1"/>
</dbReference>
<dbReference type="InterPro" id="IPR013785">
    <property type="entry name" value="Aldolase_TIM"/>
</dbReference>
<dbReference type="PANTHER" id="PTHR39559:SF1">
    <property type="entry name" value="ISOCITRATE DEHYDROGENASE KINASE_PHOSPHATASE"/>
    <property type="match status" value="1"/>
</dbReference>
<feature type="domain" description="Pyruvate carboxyltransferase" evidence="13">
    <location>
        <begin position="2536"/>
        <end position="2647"/>
    </location>
</feature>
<dbReference type="Proteomes" id="UP000230859">
    <property type="component" value="Unassembled WGS sequence"/>
</dbReference>
<feature type="transmembrane region" description="Helical" evidence="12">
    <location>
        <begin position="585"/>
        <end position="609"/>
    </location>
</feature>
<feature type="transmembrane region" description="Helical" evidence="12">
    <location>
        <begin position="376"/>
        <end position="395"/>
    </location>
</feature>
<evidence type="ECO:0000256" key="1">
    <source>
        <dbReference type="ARBA" id="ARBA00022435"/>
    </source>
</evidence>
<organism evidence="14 15">
    <name type="scientific">Candidatus Abzuiibacterium crystallinum</name>
    <dbReference type="NCBI Taxonomy" id="1974748"/>
    <lineage>
        <taxon>Bacteria</taxon>
        <taxon>Pseudomonadati</taxon>
        <taxon>Candidatus Omnitrophota</taxon>
        <taxon>Candidatus Abzuiibacterium</taxon>
    </lineage>
</organism>
<comment type="caution">
    <text evidence="14">The sequence shown here is derived from an EMBL/GenBank/DDBJ whole genome shotgun (WGS) entry which is preliminary data.</text>
</comment>
<dbReference type="GO" id="GO:0006099">
    <property type="term" value="P:tricarboxylic acid cycle"/>
    <property type="evidence" value="ECO:0007669"/>
    <property type="project" value="UniProtKB-KW"/>
</dbReference>
<dbReference type="Gene3D" id="3.20.20.220">
    <property type="match status" value="1"/>
</dbReference>
<keyword evidence="5" id="KW-0808">Transferase</keyword>
<evidence type="ECO:0000256" key="3">
    <source>
        <dbReference type="ARBA" id="ARBA00022527"/>
    </source>
</evidence>
<dbReference type="Gene3D" id="3.20.20.70">
    <property type="entry name" value="Aldolase class I"/>
    <property type="match status" value="1"/>
</dbReference>
<dbReference type="GO" id="GO:0004721">
    <property type="term" value="F:phosphoprotein phosphatase activity"/>
    <property type="evidence" value="ECO:0007669"/>
    <property type="project" value="UniProtKB-KW"/>
</dbReference>
<gene>
    <name evidence="14" type="ORF">COV74_07855</name>
</gene>
<feature type="transmembrane region" description="Helical" evidence="12">
    <location>
        <begin position="449"/>
        <end position="468"/>
    </location>
</feature>
<evidence type="ECO:0000256" key="12">
    <source>
        <dbReference type="SAM" id="Phobius"/>
    </source>
</evidence>
<feature type="transmembrane region" description="Helical" evidence="12">
    <location>
        <begin position="513"/>
        <end position="531"/>
    </location>
</feature>
<protein>
    <recommendedName>
        <fullName evidence="13">Pyruvate carboxyltransferase domain-containing protein</fullName>
    </recommendedName>
</protein>
<dbReference type="SUPFAM" id="SSF51730">
    <property type="entry name" value="FAD-linked oxidoreductase"/>
    <property type="match status" value="1"/>
</dbReference>
<dbReference type="GO" id="GO:0006006">
    <property type="term" value="P:glucose metabolic process"/>
    <property type="evidence" value="ECO:0007669"/>
    <property type="project" value="InterPro"/>
</dbReference>
<dbReference type="Pfam" id="PF00682">
    <property type="entry name" value="HMGL-like"/>
    <property type="match status" value="1"/>
</dbReference>
<dbReference type="InterPro" id="IPR046855">
    <property type="entry name" value="AceK_kinase"/>
</dbReference>
<dbReference type="SUPFAM" id="SSF51569">
    <property type="entry name" value="Aldolase"/>
    <property type="match status" value="1"/>
</dbReference>
<keyword evidence="10" id="KW-0904">Protein phosphatase</keyword>
<feature type="transmembrane region" description="Helical" evidence="12">
    <location>
        <begin position="615"/>
        <end position="639"/>
    </location>
</feature>
<proteinExistence type="predicted"/>
<evidence type="ECO:0000256" key="5">
    <source>
        <dbReference type="ARBA" id="ARBA00022679"/>
    </source>
</evidence>
<dbReference type="GO" id="GO:0016491">
    <property type="term" value="F:oxidoreductase activity"/>
    <property type="evidence" value="ECO:0007669"/>
    <property type="project" value="UniProtKB-KW"/>
</dbReference>
<evidence type="ECO:0000313" key="15">
    <source>
        <dbReference type="Proteomes" id="UP000230859"/>
    </source>
</evidence>
<keyword evidence="12" id="KW-0812">Transmembrane</keyword>
<dbReference type="PROSITE" id="PS50991">
    <property type="entry name" value="PYR_CT"/>
    <property type="match status" value="1"/>
</dbReference>
<evidence type="ECO:0000256" key="9">
    <source>
        <dbReference type="ARBA" id="ARBA00022840"/>
    </source>
</evidence>
<keyword evidence="1" id="KW-0329">Glyoxylate bypass</keyword>
<keyword evidence="9" id="KW-0067">ATP-binding</keyword>
<keyword evidence="7" id="KW-0418">Kinase</keyword>
<feature type="transmembrane region" description="Helical" evidence="12">
    <location>
        <begin position="161"/>
        <end position="179"/>
    </location>
</feature>
<evidence type="ECO:0000256" key="8">
    <source>
        <dbReference type="ARBA" id="ARBA00022801"/>
    </source>
</evidence>
<dbReference type="GO" id="GO:0008772">
    <property type="term" value="F:[isocitrate dehydrogenase (NADP+)] kinase activity"/>
    <property type="evidence" value="ECO:0007669"/>
    <property type="project" value="InterPro"/>
</dbReference>
<dbReference type="Pfam" id="PF06315">
    <property type="entry name" value="AceK_kinase"/>
    <property type="match status" value="1"/>
</dbReference>
<evidence type="ECO:0000256" key="11">
    <source>
        <dbReference type="ARBA" id="ARBA00023002"/>
    </source>
</evidence>
<evidence type="ECO:0000256" key="2">
    <source>
        <dbReference type="ARBA" id="ARBA00022490"/>
    </source>
</evidence>
<keyword evidence="4" id="KW-0816">Tricarboxylic acid cycle</keyword>
<evidence type="ECO:0000256" key="6">
    <source>
        <dbReference type="ARBA" id="ARBA00022741"/>
    </source>
</evidence>
<keyword evidence="8" id="KW-0378">Hydrolase</keyword>
<dbReference type="GO" id="GO:0005737">
    <property type="term" value="C:cytoplasm"/>
    <property type="evidence" value="ECO:0007669"/>
    <property type="project" value="InterPro"/>
</dbReference>
<feature type="transmembrane region" description="Helical" evidence="12">
    <location>
        <begin position="222"/>
        <end position="240"/>
    </location>
</feature>
<dbReference type="InterPro" id="IPR010452">
    <property type="entry name" value="Isocitrate_DH_AceK"/>
</dbReference>
<feature type="transmembrane region" description="Helical" evidence="12">
    <location>
        <begin position="305"/>
        <end position="326"/>
    </location>
</feature>
<feature type="transmembrane region" description="Helical" evidence="12">
    <location>
        <begin position="715"/>
        <end position="736"/>
    </location>
</feature>
<evidence type="ECO:0000313" key="14">
    <source>
        <dbReference type="EMBL" id="PIQ85605.1"/>
    </source>
</evidence>
<accession>A0A2H0LQ29</accession>
<dbReference type="InterPro" id="IPR046854">
    <property type="entry name" value="AceK_regulatory"/>
</dbReference>
<keyword evidence="3" id="KW-0723">Serine/threonine-protein kinase</keyword>
<reference evidence="14 15" key="1">
    <citation type="submission" date="2017-09" db="EMBL/GenBank/DDBJ databases">
        <title>Depth-based differentiation of microbial function through sediment-hosted aquifers and enrichment of novel symbionts in the deep terrestrial subsurface.</title>
        <authorList>
            <person name="Probst A.J."/>
            <person name="Ladd B."/>
            <person name="Jarett J.K."/>
            <person name="Geller-Mcgrath D.E."/>
            <person name="Sieber C.M."/>
            <person name="Emerson J.B."/>
            <person name="Anantharaman K."/>
            <person name="Thomas B.C."/>
            <person name="Malmstrom R."/>
            <person name="Stieglmeier M."/>
            <person name="Klingl A."/>
            <person name="Woyke T."/>
            <person name="Ryan C.M."/>
            <person name="Banfield J.F."/>
        </authorList>
    </citation>
    <scope>NUCLEOTIDE SEQUENCE [LARGE SCALE GENOMIC DNA]</scope>
    <source>
        <strain evidence="14">CG11_big_fil_rev_8_21_14_0_20_45_26</strain>
    </source>
</reference>
<feature type="transmembrane region" description="Helical" evidence="12">
    <location>
        <begin position="651"/>
        <end position="672"/>
    </location>
</feature>
<sequence length="2863" mass="325505">MKQTGFGSKLLSLTLSFSLFTTCSVGFTDPSLILGSGPGPDPRHLTRTKAAGHSLSVIHQLTALNPEIARDLWRRQQLPAAVTRFIDLSVKSELRSSSNDTWGQVRDLTPGVHRAESSFSSKMKQGSSVRTVIFLAVLSLTVYLGFLQVARFPSGNVKLDWAAASLMPVIVTGVFLVGLFRNHLLSSGRLFSISILAAALYGWTTVLAKPVLNFPMTQVGPLPYMITLWGAAILLLHYVYDQLFRMSGKVNGSTNTSFTSSWLARLIPLYTDFKILFKLKRATSRNGADLTSTQQMLTMNRRAGFLRGTFWHLGPFALALWGSLFSQTLGAGTLYLALYQGLNPNVYGVMAPIGIVLLPGLLAAWWLGEKFTARKLIGYAMVFSGMAAISAVSLTQASVQVPFAALALGLLSAVFYGLRQIFHKQLFNKNLDALSAGEHAQLEMAVNRLGYFLGTVTMIGIAVIQAIVGNQPIGWFTFLVPSMAILTIANMFVWTGMWVLVFFVTRHIHASRLTPILATFPFWTMLWQWVVTGQLNPSLIAIGGLVLAGGILASYQKPTQVDGGSRSELRTSAGMSLFSKPHLRTIYIISHVILFGVGLLAFPTLSLLAYESIHIGAVINLMFFASFVLIGNAFIHQIYQWYGYRFNFKKLGAAITLSLVSGAVTLLGVMLINELFPLGQEFAGTTFRLPLGFGRVQIDFAHPLIAHTVVAIPRVLMAIVLEALNLLLLDLPFRFYRDQLKSRHEGTQSNLKKREAFYLSRLYSLAAYYFILVWLPNYTSVLFIGLVLQLLRLFLHVSANRKSYWVKSWFIQNHRTLLVIFPLFYPFVKLARSLHWLITPKETISVEAKSRVLASAVWHAYEQYQKELQALNDRALSLFEQGDWAHLQVDYQRRLDLYSQSIENASLEISRQIGNGFISEQTIWDQARTHFDVLVINPLDKKLADAFFYTVKRRFIPGTESDIRFIAEDVHLFRGSEDVLEPVFTSYKRKVSTRAAVETILSHYGFKIPYEDHERDVNHITDLVNRQLHLEEGEPNAKVERFEMLNPIFTRFKKIYIVGRIRVKANTIPLVLVFDNHSQKLVLDQVVMESLDVSRLFGFTHSQFTVVTDNYQALVNFLHELMPRKHLSQIYRVIGQYNLAKAEILKDLFNLIRKRQERFRLSEGVKGKVVISFSLPSSDMMIRVLKDRPDKPLSPREFEAKHYFARHVYKAGRIVEMIGLRNVRFPKAAFEADVLKELLEKSTDPENGIVEDGEFIILKRFFVQRYVIPLDIFFQREKDPEIRRRILLDLGQLHKDLARVNIFNVDFLPHNHGVIAAGTANMRVVLFDLDAIELLTDQNFLSVPRYSRPVDDGDFDLDYFMYGGDAEDMRMAAPSNDQYPEQFELLKDIPLDLVTEFMRVHGDLIQPDFYLATQRDLWQQADELVRTFPYSLLARRRANPIHSELRHFSLAERLQTQEFVVTTELDEPDMTPDYWKLIDQGWVHGMTITDLPLISKVEDLLKRYQAKKTIRQNPFAILHQTTGAIVTVAAGARFRGNIRNRILRMVEENAGGILAVASGGLIRRLARVLWLEWLLPMNSFKILRMVKKMKQAGIIPKDFLIMGVENPLIGDPVTQVDRLEEKIEAGAEAIMTQPPLLWHQFEAWWREVEKRGLNRRVPIIIGFPFITSPANLRFWYFLTGVSSHHLEAQALLSEFEEKQNEGAEAFAKFRQEFSEGLLRKIRTLPHAAGIHLFPLKGMPQVIPTLKANDLRPPLHHIRRIDRLIGLYDELGVQLDIENVAYKDEHVKHLEGVLSVIYGVIKNFDDRPKRITINRVFYKQHFLDSVMVRDIVGSSDWELTIDLKSFERDKLFNIKRLRHQVQQKILDRKRPERKKEIFITAGPFKRYAHSLIRQWNEAFWQHVKAMMKALKRDYRDTIAGSPDTEAPILHYNAERFLLEDLLPLREQEKQTGVPPQPVAYVEGGVASIDYARGFVDQLKKLAEDRGLADLLTNVTYVLADLSSSIIEQAKQELGKSRNGIKFDMLQLDAANPTQALEKYQGQILRGHLTNILDNLPTDYFVRRETKSYIVESRPRWSKPEIIALARQYQIKEDELIKDLQNLSETGVQHFLGKYRQSFHRSAYRTPEQSDELFYRFWYDLYGNKDRPGTGLRLEEQLVPINDLEQFHFLSQTELSGALLAEALDEVEGDIRMPLSNHAIDAVLAWQKLLHPDGVIEIFDIVVDRFEDFQTKENRPNKTAKYDGSAVDWINGALLRVIGKALIPGFHMTVENLGRFGKRFKTMSLVEIRQNQEVTVKPRAELRVSSVQDRLIDLTAEAEAQGIDLDAIAQTLKQEDYYVEDLVREVLRDAIQFHPSADLLTADNLKRLVSLLEIIGLKRIEPVSFVRTDDKGVPLMRFSPEVAEFMRERKQKGSSLIVSYLVFKRDGVEAVLQHDPTASQIAINIALSPNYGASNTLSQSQHEFFDNRLAPQLDWLEEINEARREISDSKLKPVGVSAYLSNAWGAQDLTIDFDDEKAFTGWLEEIKGWIRKFQAKEIEEVVLSDTTGEARPADITKLFSALIQDTEFKDIKFAFHGHDSGNGLLNVFAALKAGVRMIDTSIGNLGGSPFSETTHTYKGRKPGNITTEDLIFLLKAKGVPTNIDFDRLLEVVREFERILSDNFVENTRVLGLHHLPLAEREDLFKLMGPKARRSELKAVEPVLTQAPAAFSNRLRSELRLMLVPPSTVTAQNIGLAFGRRDTFEVLTPVLLQQLASAGIPVVVIAPTSIEKGVIDQINHQTANEHAILIAESLQEAAYQLKRQQIEETRFVSTERSDLDLAAPFFNVVAYLPKEQLTGWVLSQVKAIAVMMQQSRANYERLLQAA</sequence>
<keyword evidence="2" id="KW-0963">Cytoplasm</keyword>
<dbReference type="GO" id="GO:0004674">
    <property type="term" value="F:protein serine/threonine kinase activity"/>
    <property type="evidence" value="ECO:0007669"/>
    <property type="project" value="UniProtKB-KW"/>
</dbReference>
<evidence type="ECO:0000256" key="4">
    <source>
        <dbReference type="ARBA" id="ARBA00022532"/>
    </source>
</evidence>
<feature type="transmembrane region" description="Helical" evidence="12">
    <location>
        <begin position="474"/>
        <end position="501"/>
    </location>
</feature>
<evidence type="ECO:0000256" key="7">
    <source>
        <dbReference type="ARBA" id="ARBA00022777"/>
    </source>
</evidence>
<feature type="transmembrane region" description="Helical" evidence="12">
    <location>
        <begin position="191"/>
        <end position="210"/>
    </location>
</feature>
<keyword evidence="12" id="KW-0472">Membrane</keyword>
<dbReference type="InterPro" id="IPR000891">
    <property type="entry name" value="PYR_CT"/>
</dbReference>
<name>A0A2H0LQ29_9BACT</name>
<dbReference type="GO" id="GO:0006097">
    <property type="term" value="P:glyoxylate cycle"/>
    <property type="evidence" value="ECO:0007669"/>
    <property type="project" value="UniProtKB-KW"/>
</dbReference>
<dbReference type="GO" id="GO:0005524">
    <property type="term" value="F:ATP binding"/>
    <property type="evidence" value="ECO:0007669"/>
    <property type="project" value="UniProtKB-KW"/>
</dbReference>
<dbReference type="InterPro" id="IPR029041">
    <property type="entry name" value="FAD-linked_oxidoreductase-like"/>
</dbReference>
<dbReference type="EMBL" id="PCVY01000064">
    <property type="protein sequence ID" value="PIQ85605.1"/>
    <property type="molecule type" value="Genomic_DNA"/>
</dbReference>
<dbReference type="PANTHER" id="PTHR39559">
    <property type="match status" value="1"/>
</dbReference>
<evidence type="ECO:0000259" key="13">
    <source>
        <dbReference type="PROSITE" id="PS50991"/>
    </source>
</evidence>
<feature type="transmembrane region" description="Helical" evidence="12">
    <location>
        <begin position="537"/>
        <end position="555"/>
    </location>
</feature>
<dbReference type="GO" id="GO:0016208">
    <property type="term" value="F:AMP binding"/>
    <property type="evidence" value="ECO:0007669"/>
    <property type="project" value="TreeGrafter"/>
</dbReference>